<comment type="caution">
    <text evidence="3">The sequence shown here is derived from an EMBL/GenBank/DDBJ whole genome shotgun (WGS) entry which is preliminary data.</text>
</comment>
<sequence length="628" mass="69472">MDDERGFEPPLVFGSARPVTTPHETDSVPPWPKFTRPVLEVLSDGQIWQTAALKSAVMDLAQLSPEQRARTLTSGQGQANNRIGWALSFLTRAKAVEKVANGRSAITEFGRQLMQAHPDGITQADLEAIPAFQAYVPKKHAAARIADDTENLPSYWFVGAFFNDEDDDGGPDGDQTERFVAESRWENGVGNTGKYTDLVKAMKPGERIAIKAAFTRIHELPFENKGNRASVMAIKATGTVTHNHGDGHHVDVDWDQPEPVREWYFYTSRQTVWRVKPTDWTTKALVEFTFDSAEQDYEEFRNAGSWAKSFGDDAPEVIVDCDDETVEEETAATPCYGPSDIVDDGCFLSVATLTGYLDALERKKNLILQGPPGTGKTWLAKRLGRAIIGQGSADLLRSVQFHPSLSYEDFVRGWRPSGAGGLVLTDGLFLDIVQQAQSAPGDKHVLVIEEINRGNLAQIFGELLTLLEADKRDPSEALTLTYRKAAEVPIYLPPNLYLIGTMNLADRSLAIVDFALRRRFAFADLSPAFNDAWQVWVHRRNGLDVNLLAALANRIGALNERIAGDRSLGEQYRVGHSFFTPASDATIDDPQGWIRQVVEQEIRPLLAEYWFDDPARVAAETAALIGSA</sequence>
<dbReference type="Gene3D" id="3.40.50.300">
    <property type="entry name" value="P-loop containing nucleotide triphosphate hydrolases"/>
    <property type="match status" value="1"/>
</dbReference>
<dbReference type="Pfam" id="PF14338">
    <property type="entry name" value="Mrr_N"/>
    <property type="match status" value="1"/>
</dbReference>
<dbReference type="CDD" id="cd00009">
    <property type="entry name" value="AAA"/>
    <property type="match status" value="1"/>
</dbReference>
<dbReference type="InterPro" id="IPR052934">
    <property type="entry name" value="Methyl-DNA_Rec/Restrict_Enz"/>
</dbReference>
<feature type="domain" description="AAA+ ATPase" evidence="2">
    <location>
        <begin position="362"/>
        <end position="526"/>
    </location>
</feature>
<dbReference type="InterPro" id="IPR011704">
    <property type="entry name" value="ATPase_dyneun-rel_AAA"/>
</dbReference>
<evidence type="ECO:0000313" key="4">
    <source>
        <dbReference type="Proteomes" id="UP000315759"/>
    </source>
</evidence>
<accession>A0A544VWU0</accession>
<evidence type="ECO:0000256" key="1">
    <source>
        <dbReference type="SAM" id="MobiDB-lite"/>
    </source>
</evidence>
<dbReference type="SMART" id="SM00382">
    <property type="entry name" value="AAA"/>
    <property type="match status" value="1"/>
</dbReference>
<dbReference type="SUPFAM" id="SSF52540">
    <property type="entry name" value="P-loop containing nucleoside triphosphate hydrolases"/>
    <property type="match status" value="1"/>
</dbReference>
<name>A0A544VWU0_9MYCO</name>
<dbReference type="Proteomes" id="UP000315759">
    <property type="component" value="Unassembled WGS sequence"/>
</dbReference>
<dbReference type="InterPro" id="IPR003593">
    <property type="entry name" value="AAA+_ATPase"/>
</dbReference>
<dbReference type="InterPro" id="IPR025745">
    <property type="entry name" value="Mrr-like_N_dom"/>
</dbReference>
<dbReference type="GO" id="GO:0016887">
    <property type="term" value="F:ATP hydrolysis activity"/>
    <property type="evidence" value="ECO:0007669"/>
    <property type="project" value="InterPro"/>
</dbReference>
<dbReference type="InterPro" id="IPR027417">
    <property type="entry name" value="P-loop_NTPase"/>
</dbReference>
<feature type="region of interest" description="Disordered" evidence="1">
    <location>
        <begin position="1"/>
        <end position="31"/>
    </location>
</feature>
<protein>
    <submittedName>
        <fullName evidence="3">AAA family ATPase</fullName>
    </submittedName>
</protein>
<organism evidence="3 4">
    <name type="scientific">Mycolicibacterium hodleri</name>
    <dbReference type="NCBI Taxonomy" id="49897"/>
    <lineage>
        <taxon>Bacteria</taxon>
        <taxon>Bacillati</taxon>
        <taxon>Actinomycetota</taxon>
        <taxon>Actinomycetes</taxon>
        <taxon>Mycobacteriales</taxon>
        <taxon>Mycobacteriaceae</taxon>
        <taxon>Mycolicibacterium</taxon>
    </lineage>
</organism>
<dbReference type="PANTHER" id="PTHR37291">
    <property type="entry name" value="5-METHYLCYTOSINE-SPECIFIC RESTRICTION ENZYME B"/>
    <property type="match status" value="1"/>
</dbReference>
<reference evidence="3 4" key="1">
    <citation type="submission" date="2018-10" db="EMBL/GenBank/DDBJ databases">
        <title>Draft genome of Mycobacterium hodleri strain B.</title>
        <authorList>
            <person name="Amande T.J."/>
            <person name="Mcgenity T.J."/>
        </authorList>
    </citation>
    <scope>NUCLEOTIDE SEQUENCE [LARGE SCALE GENOMIC DNA]</scope>
    <source>
        <strain evidence="3 4">B</strain>
    </source>
</reference>
<evidence type="ECO:0000259" key="2">
    <source>
        <dbReference type="SMART" id="SM00382"/>
    </source>
</evidence>
<keyword evidence="4" id="KW-1185">Reference proteome</keyword>
<evidence type="ECO:0000313" key="3">
    <source>
        <dbReference type="EMBL" id="TQR84440.1"/>
    </source>
</evidence>
<dbReference type="PANTHER" id="PTHR37291:SF1">
    <property type="entry name" value="TYPE IV METHYL-DIRECTED RESTRICTION ENZYME ECOKMCRB SUBUNIT"/>
    <property type="match status" value="1"/>
</dbReference>
<dbReference type="Pfam" id="PF07728">
    <property type="entry name" value="AAA_5"/>
    <property type="match status" value="1"/>
</dbReference>
<proteinExistence type="predicted"/>
<dbReference type="EMBL" id="VIFX01000031">
    <property type="protein sequence ID" value="TQR84440.1"/>
    <property type="molecule type" value="Genomic_DNA"/>
</dbReference>
<dbReference type="GO" id="GO:0005524">
    <property type="term" value="F:ATP binding"/>
    <property type="evidence" value="ECO:0007669"/>
    <property type="project" value="InterPro"/>
</dbReference>
<dbReference type="AlphaFoldDB" id="A0A544VWU0"/>
<gene>
    <name evidence="3" type="ORF">D8S82_22145</name>
</gene>